<dbReference type="EMBL" id="MT141529">
    <property type="protein sequence ID" value="QJA64963.1"/>
    <property type="molecule type" value="Genomic_DNA"/>
</dbReference>
<dbReference type="AlphaFoldDB" id="A0A6M3J4Z8"/>
<accession>A0A6M3J4Z8</accession>
<protein>
    <submittedName>
        <fullName evidence="1">Uncharacterized protein</fullName>
    </submittedName>
</protein>
<organism evidence="1">
    <name type="scientific">viral metagenome</name>
    <dbReference type="NCBI Taxonomy" id="1070528"/>
    <lineage>
        <taxon>unclassified sequences</taxon>
        <taxon>metagenomes</taxon>
        <taxon>organismal metagenomes</taxon>
    </lineage>
</organism>
<gene>
    <name evidence="1" type="ORF">MM415B00452_0064</name>
</gene>
<proteinExistence type="predicted"/>
<sequence length="394" mass="41535">MKKLIIIALSLLIAIPCYASQITTNYKLIIPGEGDRDTIEILSNDILSIDQVLGILSADATGYVSSVTEGVASPLVINPTTGNVKITILSADITQAGTIDATQYTKINILSSDVNTNTDNIGIISSDMVASDMILILSSDTGVNASNITTNTTGISIISSDIGGSDMIRILSSDIGILDNKTTIISSDIGASDMIRIISSDLATNITNIATNVTNISIISSDIGASDKIRIISSDVGVLQNTQTIISSDVGDIKIKTTIISSDTGSWGIGTGQPKIQFTILDPENIPAHSRGDKMCPVWTNDTGKTFTVTKIRASSDEDNYSFHLGISSSLTDHSIANQTTMDVVLCDVDGTNVYTDVIETGFDDATVALSQDVLFQHFSGTAGNVKVFLYGGF</sequence>
<name>A0A6M3J4Z8_9ZZZZ</name>
<evidence type="ECO:0000313" key="1">
    <source>
        <dbReference type="EMBL" id="QJA64963.1"/>
    </source>
</evidence>
<reference evidence="1" key="1">
    <citation type="submission" date="2020-03" db="EMBL/GenBank/DDBJ databases">
        <title>The deep terrestrial virosphere.</title>
        <authorList>
            <person name="Holmfeldt K."/>
            <person name="Nilsson E."/>
            <person name="Simone D."/>
            <person name="Lopez-Fernandez M."/>
            <person name="Wu X."/>
            <person name="de Brujin I."/>
            <person name="Lundin D."/>
            <person name="Andersson A."/>
            <person name="Bertilsson S."/>
            <person name="Dopson M."/>
        </authorList>
    </citation>
    <scope>NUCLEOTIDE SEQUENCE</scope>
    <source>
        <strain evidence="1">MM415B00452</strain>
    </source>
</reference>